<proteinExistence type="predicted"/>
<dbReference type="OrthoDB" id="5196680at2"/>
<dbReference type="Proteomes" id="UP000186221">
    <property type="component" value="Unassembled WGS sequence"/>
</dbReference>
<reference evidence="4" key="1">
    <citation type="submission" date="2017-01" db="EMBL/GenBank/DDBJ databases">
        <authorList>
            <person name="Varghese N."/>
            <person name="Submissions S."/>
        </authorList>
    </citation>
    <scope>NUCLEOTIDE SEQUENCE [LARGE SCALE GENOMIC DNA]</scope>
    <source>
        <strain evidence="4">DSM 19945</strain>
    </source>
</reference>
<dbReference type="AlphaFoldDB" id="A0A1N7J4W5"/>
<accession>A0A1N7J4W5</accession>
<protein>
    <submittedName>
        <fullName evidence="3">Zc3h12a-like Ribonuclease NYN domain-containing protein</fullName>
    </submittedName>
</protein>
<organism evidence="3 4">
    <name type="scientific">Rhodobacter aestuarii</name>
    <dbReference type="NCBI Taxonomy" id="453582"/>
    <lineage>
        <taxon>Bacteria</taxon>
        <taxon>Pseudomonadati</taxon>
        <taxon>Pseudomonadota</taxon>
        <taxon>Alphaproteobacteria</taxon>
        <taxon>Rhodobacterales</taxon>
        <taxon>Rhodobacter group</taxon>
        <taxon>Rhodobacter</taxon>
    </lineage>
</organism>
<keyword evidence="4" id="KW-1185">Reference proteome</keyword>
<evidence type="ECO:0000256" key="1">
    <source>
        <dbReference type="SAM" id="Phobius"/>
    </source>
</evidence>
<dbReference type="InterPro" id="IPR021869">
    <property type="entry name" value="RNase_Zc3h12_NYN"/>
</dbReference>
<evidence type="ECO:0000259" key="2">
    <source>
        <dbReference type="Pfam" id="PF11977"/>
    </source>
</evidence>
<keyword evidence="1" id="KW-0472">Membrane</keyword>
<evidence type="ECO:0000313" key="3">
    <source>
        <dbReference type="EMBL" id="SIS44398.1"/>
    </source>
</evidence>
<keyword evidence="1" id="KW-0812">Transmembrane</keyword>
<feature type="domain" description="RNase NYN" evidence="2">
    <location>
        <begin position="33"/>
        <end position="138"/>
    </location>
</feature>
<dbReference type="RefSeq" id="WP_076483306.1">
    <property type="nucleotide sequence ID" value="NZ_FTOG01000001.1"/>
</dbReference>
<feature type="transmembrane region" description="Helical" evidence="1">
    <location>
        <begin position="6"/>
        <end position="23"/>
    </location>
</feature>
<name>A0A1N7J4W5_9RHOB</name>
<dbReference type="Pfam" id="PF11977">
    <property type="entry name" value="RNase_Zc3h12a"/>
    <property type="match status" value="1"/>
</dbReference>
<dbReference type="STRING" id="453582.SAMN05421580_101354"/>
<sequence>MDLFFESLPFLIGLAFVYSFLELRRWRRDRKRPTILIDGSNVMHWRDNTPALEPVVELVARLQAAGFRAGVVFDANAGYKLGGRYQDDAVLARRIGLPTAQVLVVPKGQPADPTLLAAAQDMGARIVSNDRFRDWTEAFPDQLSPGKVIRGGYRNGALWLDLD</sequence>
<dbReference type="Gene3D" id="3.40.50.11980">
    <property type="match status" value="1"/>
</dbReference>
<gene>
    <name evidence="3" type="ORF">SAMN05421580_101354</name>
</gene>
<keyword evidence="1" id="KW-1133">Transmembrane helix</keyword>
<dbReference type="EMBL" id="FTOG01000001">
    <property type="protein sequence ID" value="SIS44398.1"/>
    <property type="molecule type" value="Genomic_DNA"/>
</dbReference>
<evidence type="ECO:0000313" key="4">
    <source>
        <dbReference type="Proteomes" id="UP000186221"/>
    </source>
</evidence>